<dbReference type="InterPro" id="IPR046373">
    <property type="entry name" value="Acyl-CoA_Oxase/DH_mid-dom_sf"/>
</dbReference>
<dbReference type="FunFam" id="2.40.110.10:FF:000001">
    <property type="entry name" value="Acyl-CoA dehydrogenase, mitochondrial"/>
    <property type="match status" value="1"/>
</dbReference>
<dbReference type="Gene3D" id="1.10.540.10">
    <property type="entry name" value="Acyl-CoA dehydrogenase/oxidase, N-terminal domain"/>
    <property type="match status" value="1"/>
</dbReference>
<dbReference type="Pfam" id="PF02771">
    <property type="entry name" value="Acyl-CoA_dh_N"/>
    <property type="match status" value="1"/>
</dbReference>
<evidence type="ECO:0000256" key="4">
    <source>
        <dbReference type="ARBA" id="ARBA00022827"/>
    </source>
</evidence>
<comment type="similarity">
    <text evidence="2 6">Belongs to the acyl-CoA dehydrogenase family.</text>
</comment>
<dbReference type="SUPFAM" id="SSF47203">
    <property type="entry name" value="Acyl-CoA dehydrogenase C-terminal domain-like"/>
    <property type="match status" value="1"/>
</dbReference>
<dbReference type="InterPro" id="IPR006091">
    <property type="entry name" value="Acyl-CoA_Oxase/DH_mid-dom"/>
</dbReference>
<feature type="domain" description="Acyl-CoA dehydrogenase/oxidase C-terminal" evidence="7">
    <location>
        <begin position="229"/>
        <end position="378"/>
    </location>
</feature>
<dbReference type="InterPro" id="IPR006089">
    <property type="entry name" value="Acyl-CoA_DH_CS"/>
</dbReference>
<dbReference type="Proteomes" id="UP000547674">
    <property type="component" value="Unassembled WGS sequence"/>
</dbReference>
<dbReference type="InterPro" id="IPR036250">
    <property type="entry name" value="AcylCo_DH-like_C"/>
</dbReference>
<accession>A0A7Y2H199</accession>
<evidence type="ECO:0000259" key="8">
    <source>
        <dbReference type="Pfam" id="PF02770"/>
    </source>
</evidence>
<evidence type="ECO:0000259" key="9">
    <source>
        <dbReference type="Pfam" id="PF02771"/>
    </source>
</evidence>
<dbReference type="PANTHER" id="PTHR43884">
    <property type="entry name" value="ACYL-COA DEHYDROGENASE"/>
    <property type="match status" value="1"/>
</dbReference>
<reference evidence="10 11" key="1">
    <citation type="submission" date="2020-03" db="EMBL/GenBank/DDBJ databases">
        <title>Metabolic flexibility allows generalist bacteria to become dominant in a frequently disturbed ecosystem.</title>
        <authorList>
            <person name="Chen Y.-J."/>
            <person name="Leung P.M."/>
            <person name="Bay S.K."/>
            <person name="Hugenholtz P."/>
            <person name="Kessler A.J."/>
            <person name="Shelley G."/>
            <person name="Waite D.W."/>
            <person name="Cook P.L."/>
            <person name="Greening C."/>
        </authorList>
    </citation>
    <scope>NUCLEOTIDE SEQUENCE [LARGE SCALE GENOMIC DNA]</scope>
    <source>
        <strain evidence="10">SS_bin_28</strain>
    </source>
</reference>
<evidence type="ECO:0000256" key="1">
    <source>
        <dbReference type="ARBA" id="ARBA00001974"/>
    </source>
</evidence>
<dbReference type="SUPFAM" id="SSF56645">
    <property type="entry name" value="Acyl-CoA dehydrogenase NM domain-like"/>
    <property type="match status" value="1"/>
</dbReference>
<dbReference type="FunFam" id="1.20.140.10:FF:000004">
    <property type="entry name" value="Acyl-CoA dehydrogenase FadE25"/>
    <property type="match status" value="1"/>
</dbReference>
<dbReference type="PIRSF" id="PIRSF016578">
    <property type="entry name" value="HsaA"/>
    <property type="match status" value="1"/>
</dbReference>
<evidence type="ECO:0000256" key="5">
    <source>
        <dbReference type="ARBA" id="ARBA00023002"/>
    </source>
</evidence>
<dbReference type="GO" id="GO:0050660">
    <property type="term" value="F:flavin adenine dinucleotide binding"/>
    <property type="evidence" value="ECO:0007669"/>
    <property type="project" value="InterPro"/>
</dbReference>
<dbReference type="InterPro" id="IPR009100">
    <property type="entry name" value="AcylCoA_DH/oxidase_NM_dom_sf"/>
</dbReference>
<name>A0A7Y2H199_UNCEI</name>
<dbReference type="FunFam" id="1.10.540.10:FF:000002">
    <property type="entry name" value="Acyl-CoA dehydrogenase FadE19"/>
    <property type="match status" value="1"/>
</dbReference>
<dbReference type="CDD" id="cd01158">
    <property type="entry name" value="SCAD_SBCAD"/>
    <property type="match status" value="1"/>
</dbReference>
<dbReference type="Gene3D" id="1.20.140.10">
    <property type="entry name" value="Butyryl-CoA Dehydrogenase, subunit A, domain 3"/>
    <property type="match status" value="1"/>
</dbReference>
<evidence type="ECO:0000256" key="2">
    <source>
        <dbReference type="ARBA" id="ARBA00009347"/>
    </source>
</evidence>
<comment type="cofactor">
    <cofactor evidence="1 6">
        <name>FAD</name>
        <dbReference type="ChEBI" id="CHEBI:57692"/>
    </cofactor>
</comment>
<dbReference type="PANTHER" id="PTHR43884:SF12">
    <property type="entry name" value="ISOVALERYL-COA DEHYDROGENASE, MITOCHONDRIAL-RELATED"/>
    <property type="match status" value="1"/>
</dbReference>
<dbReference type="Gene3D" id="2.40.110.10">
    <property type="entry name" value="Butyryl-CoA Dehydrogenase, subunit A, domain 2"/>
    <property type="match status" value="1"/>
</dbReference>
<feature type="domain" description="Acyl-CoA oxidase/dehydrogenase middle" evidence="8">
    <location>
        <begin position="122"/>
        <end position="217"/>
    </location>
</feature>
<evidence type="ECO:0000256" key="3">
    <source>
        <dbReference type="ARBA" id="ARBA00022630"/>
    </source>
</evidence>
<protein>
    <submittedName>
        <fullName evidence="10">Acyl-CoA dehydrogenase</fullName>
    </submittedName>
</protein>
<feature type="domain" description="Acyl-CoA dehydrogenase/oxidase N-terminal" evidence="9">
    <location>
        <begin position="6"/>
        <end position="118"/>
    </location>
</feature>
<evidence type="ECO:0000259" key="7">
    <source>
        <dbReference type="Pfam" id="PF00441"/>
    </source>
</evidence>
<keyword evidence="3 6" id="KW-0285">Flavoprotein</keyword>
<evidence type="ECO:0000256" key="6">
    <source>
        <dbReference type="RuleBase" id="RU362125"/>
    </source>
</evidence>
<dbReference type="GO" id="GO:0003995">
    <property type="term" value="F:acyl-CoA dehydrogenase activity"/>
    <property type="evidence" value="ECO:0007669"/>
    <property type="project" value="InterPro"/>
</dbReference>
<sequence>MDFALSEDEKLILQTARELSRAEFLPKAEEIDETSKFPHENVAKLSELGFMGMMVDEKWGGAGLSSLAYAIAIEEVSYACASTGVIMSVNNSLVCDPIERYGTDQQKEKWLKPLASGELLGAYCLTEPNAGSDASQQKTIAVPDGNEIVLNGSKNFITNGQVADVLVVYCMTDPSAGNRGISCFIVDAKEKGVELGKKENTMGIRGSSTCTIAFNDVRVPKENQLGPTGKGFNVALSTLDGGRIGIAAQALGIAAHALDQATKYSQERIAFGKPIAELQAIQWMIADSVTELEAARLLVHQAAVKKDSGERYSPEAAMAKLAASRAAVTVSDRAVQIHGGYGYIKEYSVERCYRDAKITEIYEGTSEIQRLVIARNLLK</sequence>
<organism evidence="10 11">
    <name type="scientific">Eiseniibacteriota bacterium</name>
    <dbReference type="NCBI Taxonomy" id="2212470"/>
    <lineage>
        <taxon>Bacteria</taxon>
        <taxon>Candidatus Eiseniibacteriota</taxon>
    </lineage>
</organism>
<dbReference type="PROSITE" id="PS00073">
    <property type="entry name" value="ACYL_COA_DH_2"/>
    <property type="match status" value="1"/>
</dbReference>
<comment type="caution">
    <text evidence="10">The sequence shown here is derived from an EMBL/GenBank/DDBJ whole genome shotgun (WGS) entry which is preliminary data.</text>
</comment>
<dbReference type="InterPro" id="IPR013786">
    <property type="entry name" value="AcylCoA_DH/ox_N"/>
</dbReference>
<dbReference type="InterPro" id="IPR009075">
    <property type="entry name" value="AcylCo_DH/oxidase_C"/>
</dbReference>
<keyword evidence="5 6" id="KW-0560">Oxidoreductase</keyword>
<dbReference type="Pfam" id="PF02770">
    <property type="entry name" value="Acyl-CoA_dh_M"/>
    <property type="match status" value="1"/>
</dbReference>
<dbReference type="AlphaFoldDB" id="A0A7Y2H199"/>
<dbReference type="Pfam" id="PF00441">
    <property type="entry name" value="Acyl-CoA_dh_1"/>
    <property type="match status" value="1"/>
</dbReference>
<proteinExistence type="inferred from homology"/>
<gene>
    <name evidence="10" type="ORF">HKN21_03305</name>
</gene>
<dbReference type="InterPro" id="IPR037069">
    <property type="entry name" value="AcylCoA_DH/ox_N_sf"/>
</dbReference>
<evidence type="ECO:0000313" key="10">
    <source>
        <dbReference type="EMBL" id="NNF05765.1"/>
    </source>
</evidence>
<evidence type="ECO:0000313" key="11">
    <source>
        <dbReference type="Proteomes" id="UP000547674"/>
    </source>
</evidence>
<keyword evidence="4 6" id="KW-0274">FAD</keyword>
<dbReference type="EMBL" id="JABDJR010000123">
    <property type="protein sequence ID" value="NNF05765.1"/>
    <property type="molecule type" value="Genomic_DNA"/>
</dbReference>